<sequence length="100" mass="11245">MGLRKMPLPNWILLCCLAYDSVTNTVFEGPNVKSDTDFLVKFGVRTQTISPQVCTDTAIVFTAAIPNSGAHRPTWAKYGEYIYCPPQQWVHNLQVSPWKA</sequence>
<name>A0ABN9L6S8_9NEOB</name>
<dbReference type="PANTHER" id="PTHR34179:SF1">
    <property type="entry name" value="TUMOR PROTEIN P53-INDUCIBLE PROTEIN 13"/>
    <property type="match status" value="1"/>
</dbReference>
<dbReference type="PANTHER" id="PTHR34179">
    <property type="entry name" value="TUMOR PROTEIN P53-INDUCIBLE PROTEIN 13"/>
    <property type="match status" value="1"/>
</dbReference>
<gene>
    <name evidence="2" type="ORF">RIMI_LOCUS5026831</name>
</gene>
<organism evidence="2 3">
    <name type="scientific">Ranitomeya imitator</name>
    <name type="common">mimic poison frog</name>
    <dbReference type="NCBI Taxonomy" id="111125"/>
    <lineage>
        <taxon>Eukaryota</taxon>
        <taxon>Metazoa</taxon>
        <taxon>Chordata</taxon>
        <taxon>Craniata</taxon>
        <taxon>Vertebrata</taxon>
        <taxon>Euteleostomi</taxon>
        <taxon>Amphibia</taxon>
        <taxon>Batrachia</taxon>
        <taxon>Anura</taxon>
        <taxon>Neobatrachia</taxon>
        <taxon>Hyloidea</taxon>
        <taxon>Dendrobatidae</taxon>
        <taxon>Dendrobatinae</taxon>
        <taxon>Ranitomeya</taxon>
    </lineage>
</organism>
<proteinExistence type="predicted"/>
<feature type="chain" id="PRO_5046569833" evidence="1">
    <location>
        <begin position="19"/>
        <end position="100"/>
    </location>
</feature>
<feature type="signal peptide" evidence="1">
    <location>
        <begin position="1"/>
        <end position="18"/>
    </location>
</feature>
<reference evidence="2" key="1">
    <citation type="submission" date="2023-07" db="EMBL/GenBank/DDBJ databases">
        <authorList>
            <person name="Stuckert A."/>
        </authorList>
    </citation>
    <scope>NUCLEOTIDE SEQUENCE</scope>
</reference>
<evidence type="ECO:0000313" key="3">
    <source>
        <dbReference type="Proteomes" id="UP001176940"/>
    </source>
</evidence>
<protein>
    <submittedName>
        <fullName evidence="2">Uncharacterized protein</fullName>
    </submittedName>
</protein>
<keyword evidence="1" id="KW-0732">Signal</keyword>
<evidence type="ECO:0000256" key="1">
    <source>
        <dbReference type="SAM" id="SignalP"/>
    </source>
</evidence>
<comment type="caution">
    <text evidence="2">The sequence shown here is derived from an EMBL/GenBank/DDBJ whole genome shotgun (WGS) entry which is preliminary data.</text>
</comment>
<dbReference type="Pfam" id="PF11303">
    <property type="entry name" value="DUF3105"/>
    <property type="match status" value="1"/>
</dbReference>
<dbReference type="InterPro" id="IPR021454">
    <property type="entry name" value="DUF3105"/>
</dbReference>
<dbReference type="EMBL" id="CAUEEQ010008396">
    <property type="protein sequence ID" value="CAJ0932279.1"/>
    <property type="molecule type" value="Genomic_DNA"/>
</dbReference>
<accession>A0ABN9L6S8</accession>
<keyword evidence="3" id="KW-1185">Reference proteome</keyword>
<evidence type="ECO:0000313" key="2">
    <source>
        <dbReference type="EMBL" id="CAJ0932279.1"/>
    </source>
</evidence>
<dbReference type="Proteomes" id="UP001176940">
    <property type="component" value="Unassembled WGS sequence"/>
</dbReference>